<dbReference type="FunFam" id="1.10.287.950:FF:000001">
    <property type="entry name" value="Methyl-accepting chemotaxis sensory transducer"/>
    <property type="match status" value="1"/>
</dbReference>
<dbReference type="CDD" id="cd06225">
    <property type="entry name" value="HAMP"/>
    <property type="match status" value="1"/>
</dbReference>
<feature type="domain" description="HAMP" evidence="7">
    <location>
        <begin position="304"/>
        <end position="358"/>
    </location>
</feature>
<evidence type="ECO:0000259" key="7">
    <source>
        <dbReference type="PROSITE" id="PS50885"/>
    </source>
</evidence>
<dbReference type="KEGG" id="vga:BSQ33_01625"/>
<name>A0A1Z2SBI7_VIBGA</name>
<evidence type="ECO:0000313" key="8">
    <source>
        <dbReference type="EMBL" id="ASA54558.1"/>
    </source>
</evidence>
<dbReference type="SMART" id="SM00283">
    <property type="entry name" value="MA"/>
    <property type="match status" value="1"/>
</dbReference>
<evidence type="ECO:0000256" key="1">
    <source>
        <dbReference type="ARBA" id="ARBA00004533"/>
    </source>
</evidence>
<dbReference type="Pfam" id="PF00672">
    <property type="entry name" value="HAMP"/>
    <property type="match status" value="1"/>
</dbReference>
<dbReference type="RefSeq" id="WP_088133089.1">
    <property type="nucleotide sequence ID" value="NZ_CP018835.1"/>
</dbReference>
<dbReference type="Gene3D" id="3.30.450.20">
    <property type="entry name" value="PAS domain"/>
    <property type="match status" value="1"/>
</dbReference>
<dbReference type="Pfam" id="PF13682">
    <property type="entry name" value="CZB"/>
    <property type="match status" value="1"/>
</dbReference>
<dbReference type="OrthoDB" id="7054443at2"/>
<evidence type="ECO:0000256" key="5">
    <source>
        <dbReference type="SAM" id="Phobius"/>
    </source>
</evidence>
<dbReference type="InterPro" id="IPR025991">
    <property type="entry name" value="Chemoreceptor_zinc-bind_dom"/>
</dbReference>
<evidence type="ECO:0008006" key="10">
    <source>
        <dbReference type="Google" id="ProtNLM"/>
    </source>
</evidence>
<dbReference type="AlphaFoldDB" id="A0A1Z2SBI7"/>
<dbReference type="SUPFAM" id="SSF103190">
    <property type="entry name" value="Sensory domain-like"/>
    <property type="match status" value="1"/>
</dbReference>
<comment type="similarity">
    <text evidence="3">Belongs to the methyl-accepting chemotaxis (MCP) protein family.</text>
</comment>
<evidence type="ECO:0000259" key="6">
    <source>
        <dbReference type="PROSITE" id="PS50111"/>
    </source>
</evidence>
<sequence length="763" mass="84015">MKHLSLLARFSAAGFISILLVCFLFIWGAVRLAQQLSDDFIFTKMAGLEQQVQFQIDSILSKSQLAVDTIAALPDVQKAVAQHDKNKLSELFDAQWPQIRASGVSQFQFHIPPAYSLYRVHKPGKSGDDLSSFRHTVVDVNTSHRPISGIEAGVAGLGLRYVAPIRFEGKPVGSVEFGMTLNRETFANLLRDKLTDVAIRVQKNDGLKDVVTPRTGGVSVLTPEQYQQVISGQTMDIRSEQQGHETAIRVFPLQDYSGKAIGVVEVSYRISQLQAMIWSDISMMMIFGLLSAFVVAAGLIWMTRYSIRPMKDIIDAIEKMVEGQQGLDARLEDGGPREIASLTRVFNRFCDKLQATFYQMSDAINHMVVQSDHLSNESVMTDKGMKEQKDQLTYVSTAMTEMTATVHDVTQNIVQAADSTSQANDQSQVSKAVLQKAINQMLQLDESIHQIGDLSSQVHEASTSIASILEVIQNISEQTNLLALNAAIEAARAGEQGRGFAVVAGEVRNLAQKTQASTEEIRQKITILENSVNATIVVIQSSQEQARQSVDNVQVAGGAISEMEHSVGQINEMTTQIAAASEQQVQVSDEVNANISKIHELAETTASSSLLTAKLSAEIANDVEQLNKYCTSFGGDSDAQKLKQAKTSHLAWKTVIRSYLSGLTQMNQQEIVSHKECHFGQWYDAVGRQKFSDIPAAAAIDMPHSEMHATIKKIIQAKESGDMMAADRLFQDMEKYSADLIALLDEIILQVEQQETAEKQKIC</sequence>
<proteinExistence type="inferred from homology"/>
<keyword evidence="2 4" id="KW-0807">Transducer</keyword>
<dbReference type="EMBL" id="CP018835">
    <property type="protein sequence ID" value="ASA54558.1"/>
    <property type="molecule type" value="Genomic_DNA"/>
</dbReference>
<keyword evidence="5" id="KW-1133">Transmembrane helix</keyword>
<dbReference type="PANTHER" id="PTHR32089:SF112">
    <property type="entry name" value="LYSOZYME-LIKE PROTEIN-RELATED"/>
    <property type="match status" value="1"/>
</dbReference>
<feature type="domain" description="Methyl-accepting transducer" evidence="6">
    <location>
        <begin position="363"/>
        <end position="599"/>
    </location>
</feature>
<dbReference type="PANTHER" id="PTHR32089">
    <property type="entry name" value="METHYL-ACCEPTING CHEMOTAXIS PROTEIN MCPB"/>
    <property type="match status" value="1"/>
</dbReference>
<feature type="transmembrane region" description="Helical" evidence="5">
    <location>
        <begin position="12"/>
        <end position="30"/>
    </location>
</feature>
<comment type="subcellular location">
    <subcellularLocation>
        <location evidence="1">Cell inner membrane</location>
    </subcellularLocation>
</comment>
<dbReference type="InterPro" id="IPR029150">
    <property type="entry name" value="dCache_3"/>
</dbReference>
<keyword evidence="5" id="KW-0472">Membrane</keyword>
<dbReference type="Gene3D" id="1.10.287.950">
    <property type="entry name" value="Methyl-accepting chemotaxis protein"/>
    <property type="match status" value="1"/>
</dbReference>
<dbReference type="PROSITE" id="PS50111">
    <property type="entry name" value="CHEMOTAXIS_TRANSDUC_2"/>
    <property type="match status" value="1"/>
</dbReference>
<evidence type="ECO:0000313" key="9">
    <source>
        <dbReference type="Proteomes" id="UP000196708"/>
    </source>
</evidence>
<dbReference type="SUPFAM" id="SSF58104">
    <property type="entry name" value="Methyl-accepting chemotaxis protein (MCP) signaling domain"/>
    <property type="match status" value="1"/>
</dbReference>
<reference evidence="8 9" key="1">
    <citation type="submission" date="2016-12" db="EMBL/GenBank/DDBJ databases">
        <authorList>
            <person name="Song W.-J."/>
            <person name="Kurnit D.M."/>
        </authorList>
    </citation>
    <scope>NUCLEOTIDE SEQUENCE [LARGE SCALE GENOMIC DNA]</scope>
    <source>
        <strain evidence="8 9">ATCC 43942</strain>
    </source>
</reference>
<organism evidence="8 9">
    <name type="scientific">Vibrio gazogenes</name>
    <dbReference type="NCBI Taxonomy" id="687"/>
    <lineage>
        <taxon>Bacteria</taxon>
        <taxon>Pseudomonadati</taxon>
        <taxon>Pseudomonadota</taxon>
        <taxon>Gammaproteobacteria</taxon>
        <taxon>Vibrionales</taxon>
        <taxon>Vibrionaceae</taxon>
        <taxon>Vibrio</taxon>
    </lineage>
</organism>
<dbReference type="InterPro" id="IPR004089">
    <property type="entry name" value="MCPsignal_dom"/>
</dbReference>
<keyword evidence="5" id="KW-0812">Transmembrane</keyword>
<dbReference type="GO" id="GO:0005886">
    <property type="term" value="C:plasma membrane"/>
    <property type="evidence" value="ECO:0007669"/>
    <property type="project" value="UniProtKB-SubCell"/>
</dbReference>
<dbReference type="Proteomes" id="UP000196708">
    <property type="component" value="Chromosome 1"/>
</dbReference>
<dbReference type="Pfam" id="PF14827">
    <property type="entry name" value="dCache_3"/>
    <property type="match status" value="1"/>
</dbReference>
<evidence type="ECO:0000256" key="2">
    <source>
        <dbReference type="ARBA" id="ARBA00023224"/>
    </source>
</evidence>
<dbReference type="GO" id="GO:0007165">
    <property type="term" value="P:signal transduction"/>
    <property type="evidence" value="ECO:0007669"/>
    <property type="project" value="UniProtKB-KW"/>
</dbReference>
<dbReference type="Gene3D" id="1.20.120.30">
    <property type="entry name" value="Aspartate receptor, ligand-binding domain"/>
    <property type="match status" value="1"/>
</dbReference>
<feature type="transmembrane region" description="Helical" evidence="5">
    <location>
        <begin position="281"/>
        <end position="301"/>
    </location>
</feature>
<protein>
    <recommendedName>
        <fullName evidence="10">Methyl-accepting chemotaxis protein</fullName>
    </recommendedName>
</protein>
<dbReference type="GO" id="GO:0006935">
    <property type="term" value="P:chemotaxis"/>
    <property type="evidence" value="ECO:0007669"/>
    <property type="project" value="UniProtKB-ARBA"/>
</dbReference>
<dbReference type="InterPro" id="IPR003660">
    <property type="entry name" value="HAMP_dom"/>
</dbReference>
<dbReference type="Pfam" id="PF00015">
    <property type="entry name" value="MCPsignal"/>
    <property type="match status" value="1"/>
</dbReference>
<dbReference type="CDD" id="cd11386">
    <property type="entry name" value="MCP_signal"/>
    <property type="match status" value="1"/>
</dbReference>
<dbReference type="PROSITE" id="PS50885">
    <property type="entry name" value="HAMP"/>
    <property type="match status" value="1"/>
</dbReference>
<evidence type="ECO:0000256" key="4">
    <source>
        <dbReference type="PROSITE-ProRule" id="PRU00284"/>
    </source>
</evidence>
<evidence type="ECO:0000256" key="3">
    <source>
        <dbReference type="ARBA" id="ARBA00029447"/>
    </source>
</evidence>
<accession>A0A1Z2SBI7</accession>
<gene>
    <name evidence="8" type="ORF">BSQ33_01625</name>
</gene>
<dbReference type="InterPro" id="IPR029151">
    <property type="entry name" value="Sensor-like_sf"/>
</dbReference>
<dbReference type="SMART" id="SM00304">
    <property type="entry name" value="HAMP"/>
    <property type="match status" value="1"/>
</dbReference>